<comment type="caution">
    <text evidence="2">The sequence shown here is derived from an EMBL/GenBank/DDBJ whole genome shotgun (WGS) entry which is preliminary data.</text>
</comment>
<dbReference type="Pfam" id="PF13577">
    <property type="entry name" value="SnoaL_4"/>
    <property type="match status" value="1"/>
</dbReference>
<evidence type="ECO:0000313" key="3">
    <source>
        <dbReference type="Proteomes" id="UP000008363"/>
    </source>
</evidence>
<reference evidence="2 3" key="1">
    <citation type="submission" date="2012-08" db="EMBL/GenBank/DDBJ databases">
        <title>Whole genome shotgun sequence of Gordonia rhizosphera NBRC 16068.</title>
        <authorList>
            <person name="Takarada H."/>
            <person name="Isaki S."/>
            <person name="Hosoyama A."/>
            <person name="Tsuchikane K."/>
            <person name="Katsumata H."/>
            <person name="Baba S."/>
            <person name="Ohji S."/>
            <person name="Yamazaki S."/>
            <person name="Fujita N."/>
        </authorList>
    </citation>
    <scope>NUCLEOTIDE SEQUENCE [LARGE SCALE GENOMIC DNA]</scope>
    <source>
        <strain evidence="2 3">NBRC 16068</strain>
    </source>
</reference>
<dbReference type="InterPro" id="IPR032710">
    <property type="entry name" value="NTF2-like_dom_sf"/>
</dbReference>
<accession>K6WJP4</accession>
<protein>
    <recommendedName>
        <fullName evidence="1">SnoaL-like domain-containing protein</fullName>
    </recommendedName>
</protein>
<dbReference type="STRING" id="1108045.GORHZ_171_00300"/>
<keyword evidence="3" id="KW-1185">Reference proteome</keyword>
<dbReference type="RefSeq" id="WP_006336676.1">
    <property type="nucleotide sequence ID" value="NZ_BAHC01000171.1"/>
</dbReference>
<dbReference type="EMBL" id="BAHC01000171">
    <property type="protein sequence ID" value="GAB92357.1"/>
    <property type="molecule type" value="Genomic_DNA"/>
</dbReference>
<evidence type="ECO:0000259" key="1">
    <source>
        <dbReference type="Pfam" id="PF13577"/>
    </source>
</evidence>
<dbReference type="SUPFAM" id="SSF54427">
    <property type="entry name" value="NTF2-like"/>
    <property type="match status" value="1"/>
</dbReference>
<sequence>MTTDVFDNLAETSLSAADHLSVLNLCARYCHSVDAGDTDAWVDCFTDDGILEFVADGVAHRGHDELRAFVTRFSRRRGVTHHFTTDLEIRAETENRWRARSSLLLVAAGDPSTLVMSGRYHDDVVRTENGWRFRSRRLVADQGSR</sequence>
<organism evidence="2 3">
    <name type="scientific">Gordonia rhizosphera NBRC 16068</name>
    <dbReference type="NCBI Taxonomy" id="1108045"/>
    <lineage>
        <taxon>Bacteria</taxon>
        <taxon>Bacillati</taxon>
        <taxon>Actinomycetota</taxon>
        <taxon>Actinomycetes</taxon>
        <taxon>Mycobacteriales</taxon>
        <taxon>Gordoniaceae</taxon>
        <taxon>Gordonia</taxon>
    </lineage>
</organism>
<gene>
    <name evidence="2" type="ORF">GORHZ_171_00300</name>
</gene>
<name>K6WJP4_9ACTN</name>
<evidence type="ECO:0000313" key="2">
    <source>
        <dbReference type="EMBL" id="GAB92357.1"/>
    </source>
</evidence>
<dbReference type="InterPro" id="IPR037401">
    <property type="entry name" value="SnoaL-like"/>
</dbReference>
<dbReference type="Gene3D" id="3.10.450.50">
    <property type="match status" value="1"/>
</dbReference>
<proteinExistence type="predicted"/>
<feature type="domain" description="SnoaL-like" evidence="1">
    <location>
        <begin position="16"/>
        <end position="137"/>
    </location>
</feature>
<dbReference type="CDD" id="cd00531">
    <property type="entry name" value="NTF2_like"/>
    <property type="match status" value="1"/>
</dbReference>
<dbReference type="Proteomes" id="UP000008363">
    <property type="component" value="Unassembled WGS sequence"/>
</dbReference>
<dbReference type="eggNOG" id="ENOG50349IC">
    <property type="taxonomic scope" value="Bacteria"/>
</dbReference>
<dbReference type="OrthoDB" id="981191at2"/>
<dbReference type="AlphaFoldDB" id="K6WJP4"/>